<gene>
    <name evidence="2" type="ORF">HMPREF0971_02608</name>
</gene>
<evidence type="ECO:0000313" key="2">
    <source>
        <dbReference type="EMBL" id="EFB31049.1"/>
    </source>
</evidence>
<keyword evidence="1" id="KW-0472">Membrane</keyword>
<dbReference type="EMBL" id="ACUZ02000046">
    <property type="protein sequence ID" value="EFB31049.1"/>
    <property type="molecule type" value="Genomic_DNA"/>
</dbReference>
<evidence type="ECO:0000313" key="3">
    <source>
        <dbReference type="Proteomes" id="UP000004079"/>
    </source>
</evidence>
<feature type="transmembrane region" description="Helical" evidence="1">
    <location>
        <begin position="234"/>
        <end position="255"/>
    </location>
</feature>
<feature type="transmembrane region" description="Helical" evidence="1">
    <location>
        <begin position="318"/>
        <end position="338"/>
    </location>
</feature>
<proteinExistence type="predicted"/>
<feature type="transmembrane region" description="Helical" evidence="1">
    <location>
        <begin position="373"/>
        <end position="390"/>
    </location>
</feature>
<accession>D1QUC5</accession>
<feature type="transmembrane region" description="Helical" evidence="1">
    <location>
        <begin position="128"/>
        <end position="151"/>
    </location>
</feature>
<feature type="transmembrane region" description="Helical" evidence="1">
    <location>
        <begin position="163"/>
        <end position="185"/>
    </location>
</feature>
<feature type="transmembrane region" description="Helical" evidence="1">
    <location>
        <begin position="14"/>
        <end position="33"/>
    </location>
</feature>
<feature type="transmembrane region" description="Helical" evidence="1">
    <location>
        <begin position="96"/>
        <end position="116"/>
    </location>
</feature>
<feature type="transmembrane region" description="Helical" evidence="1">
    <location>
        <begin position="192"/>
        <end position="222"/>
    </location>
</feature>
<dbReference type="RefSeq" id="WP_004374913.1">
    <property type="nucleotide sequence ID" value="NZ_GG703888.1"/>
</dbReference>
<dbReference type="HOGENOM" id="CLU_696104_0_0_10"/>
<dbReference type="AlphaFoldDB" id="D1QUC5"/>
<dbReference type="STRING" id="649760.HMPREF0971_02608"/>
<dbReference type="Proteomes" id="UP000004079">
    <property type="component" value="Unassembled WGS sequence"/>
</dbReference>
<protein>
    <recommendedName>
        <fullName evidence="4">O-antigen polymerase</fullName>
    </recommendedName>
</protein>
<evidence type="ECO:0008006" key="4">
    <source>
        <dbReference type="Google" id="ProtNLM"/>
    </source>
</evidence>
<sequence>MDNLNVHISQQDRFILYLFCFWLLIDSINGFFLRVEIGLPISIIYKLSIIFLLSLRLLRFQQGRRIQCWIILYIVWQIIYYLCLDIDEFIESLQLLLKPLTNILIFLFMVHFIQRYNEYAMKWILKIFKYNFIIFTINIFSGLLGFGYHSYESVFGSLGFCGYFYALNELGGVCMAIFPFILYNLYEKGKGFFFIGCILIITLGFLIISKAAILSALVSVLLLLYYKANYRKTIVFLVITIILYFAFAFNIDVFLSGDMAYIQKALYAYDKGGLIELLLSSRQTFVAQRTAVFFNAPFFTQLFGVGGNRTVEMDIFDVLLNIGYVGTFIYFFSWIYLFSGLRHNRKNNDLIKIILASDLVLFGMSLFAGHIYFSSTAGLFIAMLNSLMFYKQNNEKKEKDSRCLQPISF</sequence>
<feature type="transmembrane region" description="Helical" evidence="1">
    <location>
        <begin position="70"/>
        <end position="90"/>
    </location>
</feature>
<reference evidence="2 3" key="1">
    <citation type="submission" date="2009-11" db="EMBL/GenBank/DDBJ databases">
        <authorList>
            <person name="Weinstock G."/>
            <person name="Sodergren E."/>
            <person name="Clifton S."/>
            <person name="Fulton L."/>
            <person name="Fulton B."/>
            <person name="Courtney L."/>
            <person name="Fronick C."/>
            <person name="Harrison M."/>
            <person name="Strong C."/>
            <person name="Farmer C."/>
            <person name="Delahaunty K."/>
            <person name="Markovic C."/>
            <person name="Hall O."/>
            <person name="Minx P."/>
            <person name="Tomlinson C."/>
            <person name="Mitreva M."/>
            <person name="Nelson J."/>
            <person name="Hou S."/>
            <person name="Wollam A."/>
            <person name="Pepin K.H."/>
            <person name="Johnson M."/>
            <person name="Bhonagiri V."/>
            <person name="Nash W.E."/>
            <person name="Warren W."/>
            <person name="Chinwalla A."/>
            <person name="Mardis E.R."/>
            <person name="Wilson R.K."/>
        </authorList>
    </citation>
    <scope>NUCLEOTIDE SEQUENCE [LARGE SCALE GENOMIC DNA]</scope>
    <source>
        <strain evidence="2 3">F0302</strain>
    </source>
</reference>
<keyword evidence="1" id="KW-1133">Transmembrane helix</keyword>
<name>D1QUC5_9BACT</name>
<organism evidence="2 3">
    <name type="scientific">Segatella oris F0302</name>
    <dbReference type="NCBI Taxonomy" id="649760"/>
    <lineage>
        <taxon>Bacteria</taxon>
        <taxon>Pseudomonadati</taxon>
        <taxon>Bacteroidota</taxon>
        <taxon>Bacteroidia</taxon>
        <taxon>Bacteroidales</taxon>
        <taxon>Prevotellaceae</taxon>
        <taxon>Segatella</taxon>
    </lineage>
</organism>
<evidence type="ECO:0000256" key="1">
    <source>
        <dbReference type="SAM" id="Phobius"/>
    </source>
</evidence>
<keyword evidence="1" id="KW-0812">Transmembrane</keyword>
<feature type="transmembrane region" description="Helical" evidence="1">
    <location>
        <begin position="39"/>
        <end position="58"/>
    </location>
</feature>
<comment type="caution">
    <text evidence="2">The sequence shown here is derived from an EMBL/GenBank/DDBJ whole genome shotgun (WGS) entry which is preliminary data.</text>
</comment>